<dbReference type="GO" id="GO:0008833">
    <property type="term" value="F:deoxyribonuclease IV (phage-T4-induced) activity"/>
    <property type="evidence" value="ECO:0007669"/>
    <property type="project" value="UniProtKB-UniRule"/>
</dbReference>
<comment type="similarity">
    <text evidence="1 7">Belongs to the AP endonuclease 2 family.</text>
</comment>
<evidence type="ECO:0000256" key="1">
    <source>
        <dbReference type="ARBA" id="ARBA00005340"/>
    </source>
</evidence>
<dbReference type="SMART" id="SM00518">
    <property type="entry name" value="AP2Ec"/>
    <property type="match status" value="1"/>
</dbReference>
<feature type="binding site" evidence="7">
    <location>
        <position position="107"/>
    </location>
    <ligand>
        <name>Zn(2+)</name>
        <dbReference type="ChEBI" id="CHEBI:29105"/>
        <label>1</label>
    </ligand>
</feature>
<organism evidence="9 10">
    <name type="scientific">Methanospirillum lacunae</name>
    <dbReference type="NCBI Taxonomy" id="668570"/>
    <lineage>
        <taxon>Archaea</taxon>
        <taxon>Methanobacteriati</taxon>
        <taxon>Methanobacteriota</taxon>
        <taxon>Stenosarchaea group</taxon>
        <taxon>Methanomicrobia</taxon>
        <taxon>Methanomicrobiales</taxon>
        <taxon>Methanospirillaceae</taxon>
        <taxon>Methanospirillum</taxon>
    </lineage>
</organism>
<evidence type="ECO:0000256" key="7">
    <source>
        <dbReference type="HAMAP-Rule" id="MF_00152"/>
    </source>
</evidence>
<dbReference type="FunFam" id="3.20.20.150:FF:000001">
    <property type="entry name" value="Probable endonuclease 4"/>
    <property type="match status" value="1"/>
</dbReference>
<evidence type="ECO:0000313" key="10">
    <source>
        <dbReference type="Proteomes" id="UP000245657"/>
    </source>
</evidence>
<dbReference type="EMBL" id="QGMY01000008">
    <property type="protein sequence ID" value="PWR71455.1"/>
    <property type="molecule type" value="Genomic_DNA"/>
</dbReference>
<dbReference type="GO" id="GO:0003906">
    <property type="term" value="F:DNA-(apurinic or apyrimidinic site) endonuclease activity"/>
    <property type="evidence" value="ECO:0007669"/>
    <property type="project" value="TreeGrafter"/>
</dbReference>
<keyword evidence="7 9" id="KW-0255">Endonuclease</keyword>
<feature type="binding site" evidence="7">
    <location>
        <position position="142"/>
    </location>
    <ligand>
        <name>Zn(2+)</name>
        <dbReference type="ChEBI" id="CHEBI:29105"/>
        <label>1</label>
    </ligand>
</feature>
<keyword evidence="7" id="KW-0540">Nuclease</keyword>
<dbReference type="AlphaFoldDB" id="A0A2V2MYP9"/>
<proteinExistence type="inferred from homology"/>
<comment type="function">
    <text evidence="7">Endonuclease IV plays a role in DNA repair. It cleaves phosphodiester bonds at apurinic or apyrimidinic (AP) sites, generating a 3'-hydroxyl group and a 5'-terminal sugar phosphate.</text>
</comment>
<evidence type="ECO:0000256" key="2">
    <source>
        <dbReference type="ARBA" id="ARBA00022723"/>
    </source>
</evidence>
<keyword evidence="2 7" id="KW-0479">Metal-binding</keyword>
<evidence type="ECO:0000313" key="9">
    <source>
        <dbReference type="EMBL" id="PWR71455.1"/>
    </source>
</evidence>
<comment type="caution">
    <text evidence="9">The sequence shown here is derived from an EMBL/GenBank/DDBJ whole genome shotgun (WGS) entry which is preliminary data.</text>
</comment>
<feature type="binding site" evidence="7">
    <location>
        <position position="228"/>
    </location>
    <ligand>
        <name>Zn(2+)</name>
        <dbReference type="ChEBI" id="CHEBI:29105"/>
        <label>3</label>
    </ligand>
</feature>
<dbReference type="InterPro" id="IPR036237">
    <property type="entry name" value="Xyl_isomerase-like_sf"/>
</dbReference>
<keyword evidence="6 7" id="KW-0234">DNA repair</keyword>
<dbReference type="EC" id="3.1.21.2" evidence="7"/>
<dbReference type="PROSITE" id="PS00731">
    <property type="entry name" value="AP_NUCLEASE_F2_3"/>
    <property type="match status" value="1"/>
</dbReference>
<keyword evidence="3 7" id="KW-0227">DNA damage</keyword>
<feature type="binding site" evidence="7">
    <location>
        <position position="176"/>
    </location>
    <ligand>
        <name>Zn(2+)</name>
        <dbReference type="ChEBI" id="CHEBI:29105"/>
        <label>2</label>
    </ligand>
</feature>
<dbReference type="CDD" id="cd00019">
    <property type="entry name" value="AP2Ec"/>
    <property type="match status" value="1"/>
</dbReference>
<evidence type="ECO:0000259" key="8">
    <source>
        <dbReference type="Pfam" id="PF01261"/>
    </source>
</evidence>
<dbReference type="Proteomes" id="UP000245657">
    <property type="component" value="Unassembled WGS sequence"/>
</dbReference>
<name>A0A2V2MYP9_9EURY</name>
<accession>A0A2V2MYP9</accession>
<dbReference type="GO" id="GO:0006284">
    <property type="term" value="P:base-excision repair"/>
    <property type="evidence" value="ECO:0007669"/>
    <property type="project" value="TreeGrafter"/>
</dbReference>
<feature type="binding site" evidence="7">
    <location>
        <position position="213"/>
    </location>
    <ligand>
        <name>Zn(2+)</name>
        <dbReference type="ChEBI" id="CHEBI:29105"/>
        <label>2</label>
    </ligand>
</feature>
<dbReference type="GO" id="GO:0003677">
    <property type="term" value="F:DNA binding"/>
    <property type="evidence" value="ECO:0007669"/>
    <property type="project" value="InterPro"/>
</dbReference>
<dbReference type="PANTHER" id="PTHR21445:SF0">
    <property type="entry name" value="APURINIC-APYRIMIDINIC ENDONUCLEASE"/>
    <property type="match status" value="1"/>
</dbReference>
<keyword evidence="5 7" id="KW-0862">Zinc</keyword>
<comment type="cofactor">
    <cofactor evidence="7">
        <name>Zn(2+)</name>
        <dbReference type="ChEBI" id="CHEBI:29105"/>
    </cofactor>
    <text evidence="7">Binds 3 Zn(2+) ions.</text>
</comment>
<dbReference type="HAMAP" id="MF_00152">
    <property type="entry name" value="Nfo"/>
    <property type="match status" value="1"/>
</dbReference>
<feature type="binding site" evidence="7">
    <location>
        <position position="179"/>
    </location>
    <ligand>
        <name>Zn(2+)</name>
        <dbReference type="ChEBI" id="CHEBI:29105"/>
        <label>3</label>
    </ligand>
</feature>
<dbReference type="InterPro" id="IPR018246">
    <property type="entry name" value="AP_endonuc_F2_Zn_BS"/>
</dbReference>
<feature type="binding site" evidence="7">
    <location>
        <position position="226"/>
    </location>
    <ligand>
        <name>Zn(2+)</name>
        <dbReference type="ChEBI" id="CHEBI:29105"/>
        <label>3</label>
    </ligand>
</feature>
<gene>
    <name evidence="7" type="primary">nfo</name>
    <name evidence="9" type="ORF">DK846_11365</name>
</gene>
<dbReference type="Gene3D" id="3.20.20.150">
    <property type="entry name" value="Divalent-metal-dependent TIM barrel enzymes"/>
    <property type="match status" value="1"/>
</dbReference>
<keyword evidence="10" id="KW-1185">Reference proteome</keyword>
<dbReference type="GO" id="GO:0008081">
    <property type="term" value="F:phosphoric diester hydrolase activity"/>
    <property type="evidence" value="ECO:0007669"/>
    <property type="project" value="TreeGrafter"/>
</dbReference>
<dbReference type="SUPFAM" id="SSF51658">
    <property type="entry name" value="Xylose isomerase-like"/>
    <property type="match status" value="1"/>
</dbReference>
<feature type="binding site" evidence="7">
    <location>
        <position position="258"/>
    </location>
    <ligand>
        <name>Zn(2+)</name>
        <dbReference type="ChEBI" id="CHEBI:29105"/>
        <label>2</label>
    </ligand>
</feature>
<feature type="binding site" evidence="7">
    <location>
        <position position="67"/>
    </location>
    <ligand>
        <name>Zn(2+)</name>
        <dbReference type="ChEBI" id="CHEBI:29105"/>
        <label>1</label>
    </ligand>
</feature>
<dbReference type="PROSITE" id="PS51432">
    <property type="entry name" value="AP_NUCLEASE_F2_4"/>
    <property type="match status" value="1"/>
</dbReference>
<evidence type="ECO:0000256" key="6">
    <source>
        <dbReference type="ARBA" id="ARBA00023204"/>
    </source>
</evidence>
<evidence type="ECO:0000256" key="4">
    <source>
        <dbReference type="ARBA" id="ARBA00022801"/>
    </source>
</evidence>
<dbReference type="PROSITE" id="PS00730">
    <property type="entry name" value="AP_NUCLEASE_F2_2"/>
    <property type="match status" value="1"/>
</dbReference>
<dbReference type="GeneID" id="97550404"/>
<comment type="catalytic activity">
    <reaction evidence="7">
        <text>Endonucleolytic cleavage to 5'-phosphooligonucleotide end-products.</text>
        <dbReference type="EC" id="3.1.21.2"/>
    </reaction>
</comment>
<dbReference type="NCBIfam" id="TIGR00587">
    <property type="entry name" value="nfo"/>
    <property type="match status" value="1"/>
</dbReference>
<sequence>MVVAGVHVSIAGSLDLAASRAKERGCDCFQIFTKNPRGWAAKEITEKDAEAFRNAVSTSSLCPVFAHMPYLPNLASEKPEMYCKSVDALVLELSRCSLLGIPYLVTHLGHAGDDVRLGRDRVVDAVLKAFDQDIPAVTLLFENTAGERNSVGSRLEEIAEVLDNVGDKNHTGICFDTCHAFATGYDLRTSDTIANVANQIDDLFGISRINLIHLNDAKGECGSGLDRHEHIGCGAIGKQGMAAILHHPDFCKIPVICETPVDDRRGDAENIAEVRRLATSTFHEL</sequence>
<dbReference type="Pfam" id="PF01261">
    <property type="entry name" value="AP_endonuc_2"/>
    <property type="match status" value="1"/>
</dbReference>
<dbReference type="RefSeq" id="WP_109969073.1">
    <property type="nucleotide sequence ID" value="NZ_CP176093.1"/>
</dbReference>
<dbReference type="PANTHER" id="PTHR21445">
    <property type="entry name" value="ENDONUCLEASE IV ENDODEOXYRIBONUCLEASE IV"/>
    <property type="match status" value="1"/>
</dbReference>
<dbReference type="GO" id="GO:0008270">
    <property type="term" value="F:zinc ion binding"/>
    <property type="evidence" value="ECO:0007669"/>
    <property type="project" value="UniProtKB-UniRule"/>
</dbReference>
<feature type="binding site" evidence="7">
    <location>
        <position position="142"/>
    </location>
    <ligand>
        <name>Zn(2+)</name>
        <dbReference type="ChEBI" id="CHEBI:29105"/>
        <label>2</label>
    </ligand>
</feature>
<dbReference type="InterPro" id="IPR013022">
    <property type="entry name" value="Xyl_isomerase-like_TIM-brl"/>
</dbReference>
<evidence type="ECO:0000256" key="5">
    <source>
        <dbReference type="ARBA" id="ARBA00022833"/>
    </source>
</evidence>
<dbReference type="InterPro" id="IPR001719">
    <property type="entry name" value="AP_endonuc_2"/>
</dbReference>
<evidence type="ECO:0000256" key="3">
    <source>
        <dbReference type="ARBA" id="ARBA00022763"/>
    </source>
</evidence>
<protein>
    <recommendedName>
        <fullName evidence="7">Probable endonuclease 4</fullName>
        <ecNumber evidence="7">3.1.21.2</ecNumber>
    </recommendedName>
    <alternativeName>
        <fullName evidence="7">Endodeoxyribonuclease IV</fullName>
    </alternativeName>
    <alternativeName>
        <fullName evidence="7">Endonuclease IV</fullName>
    </alternativeName>
</protein>
<dbReference type="OrthoDB" id="33250at2157"/>
<feature type="domain" description="Xylose isomerase-like TIM barrel" evidence="8">
    <location>
        <begin position="20"/>
        <end position="272"/>
    </location>
</feature>
<keyword evidence="4 7" id="KW-0378">Hydrolase</keyword>
<reference evidence="9 10" key="1">
    <citation type="submission" date="2018-05" db="EMBL/GenBank/DDBJ databases">
        <title>Draft genome of Methanospirillum lacunae Ki8-1.</title>
        <authorList>
            <person name="Dueholm M.S."/>
            <person name="Nielsen P.H."/>
            <person name="Bakmann L.F."/>
            <person name="Otzen D.E."/>
        </authorList>
    </citation>
    <scope>NUCLEOTIDE SEQUENCE [LARGE SCALE GENOMIC DNA]</scope>
    <source>
        <strain evidence="9 10">Ki8-1</strain>
    </source>
</reference>